<comment type="caution">
    <text evidence="4">The sequence shown here is derived from an EMBL/GenBank/DDBJ whole genome shotgun (WGS) entry which is preliminary data.</text>
</comment>
<protein>
    <submittedName>
        <fullName evidence="4">GNAT family N-acetyltransferase</fullName>
    </submittedName>
</protein>
<dbReference type="PANTHER" id="PTHR43877:SF2">
    <property type="entry name" value="AMINOALKYLPHOSPHONATE N-ACETYLTRANSFERASE-RELATED"/>
    <property type="match status" value="1"/>
</dbReference>
<proteinExistence type="predicted"/>
<evidence type="ECO:0000313" key="4">
    <source>
        <dbReference type="EMBL" id="NVK79450.1"/>
    </source>
</evidence>
<name>A0A7Y7B5W1_STRMO</name>
<dbReference type="InterPro" id="IPR000182">
    <property type="entry name" value="GNAT_dom"/>
</dbReference>
<dbReference type="InterPro" id="IPR050832">
    <property type="entry name" value="Bact_Acetyltransf"/>
</dbReference>
<keyword evidence="2" id="KW-0012">Acyltransferase</keyword>
<keyword evidence="5" id="KW-1185">Reference proteome</keyword>
<keyword evidence="1 4" id="KW-0808">Transferase</keyword>
<evidence type="ECO:0000256" key="2">
    <source>
        <dbReference type="ARBA" id="ARBA00023315"/>
    </source>
</evidence>
<dbReference type="Pfam" id="PF00583">
    <property type="entry name" value="Acetyltransf_1"/>
    <property type="match status" value="1"/>
</dbReference>
<dbReference type="AlphaFoldDB" id="A0A7Y7B5W1"/>
<dbReference type="InterPro" id="IPR016181">
    <property type="entry name" value="Acyl_CoA_acyltransferase"/>
</dbReference>
<sequence>MLSERRPDFVEATDARTVAPELRAELTDCWVAVTNAGGAAGFPFPPVDVADVAPVVDRLVAGLAPERSRLVMARAGGALAGWVVLNRDPGRLVGHWATINHLQTHPAFRGRGIGSALVREARRIARDQLGLEQLHLAARGGEGLERFYERLGWREVGRWPGALRLGEGEGDTRDEVLMVLGLL</sequence>
<dbReference type="RefSeq" id="WP_171082476.1">
    <property type="nucleotide sequence ID" value="NZ_BNBU01000001.1"/>
</dbReference>
<dbReference type="PANTHER" id="PTHR43877">
    <property type="entry name" value="AMINOALKYLPHOSPHONATE N-ACETYLTRANSFERASE-RELATED-RELATED"/>
    <property type="match status" value="1"/>
</dbReference>
<evidence type="ECO:0000256" key="1">
    <source>
        <dbReference type="ARBA" id="ARBA00022679"/>
    </source>
</evidence>
<dbReference type="PROSITE" id="PS51186">
    <property type="entry name" value="GNAT"/>
    <property type="match status" value="1"/>
</dbReference>
<organism evidence="4 5">
    <name type="scientific">Streptomyces morookaense</name>
    <name type="common">Streptoverticillium morookaense</name>
    <dbReference type="NCBI Taxonomy" id="1970"/>
    <lineage>
        <taxon>Bacteria</taxon>
        <taxon>Bacillati</taxon>
        <taxon>Actinomycetota</taxon>
        <taxon>Actinomycetes</taxon>
        <taxon>Kitasatosporales</taxon>
        <taxon>Streptomycetaceae</taxon>
        <taxon>Streptomyces</taxon>
    </lineage>
</organism>
<accession>A0A7Y7B5W1</accession>
<gene>
    <name evidence="4" type="ORF">HG542_17490</name>
</gene>
<dbReference type="CDD" id="cd04301">
    <property type="entry name" value="NAT_SF"/>
    <property type="match status" value="1"/>
</dbReference>
<feature type="domain" description="N-acetyltransferase" evidence="3">
    <location>
        <begin position="7"/>
        <end position="183"/>
    </location>
</feature>
<evidence type="ECO:0000313" key="5">
    <source>
        <dbReference type="Proteomes" id="UP000587462"/>
    </source>
</evidence>
<dbReference type="EMBL" id="JABBXF010000037">
    <property type="protein sequence ID" value="NVK79450.1"/>
    <property type="molecule type" value="Genomic_DNA"/>
</dbReference>
<reference evidence="4 5" key="1">
    <citation type="submission" date="2020-04" db="EMBL/GenBank/DDBJ databases">
        <title>Draft Genome Sequence of Streptomyces morookaense DSM 40503, an 8-azaguanine-producing strain.</title>
        <authorList>
            <person name="Qi J."/>
            <person name="Gao J.-M."/>
        </authorList>
    </citation>
    <scope>NUCLEOTIDE SEQUENCE [LARGE SCALE GENOMIC DNA]</scope>
    <source>
        <strain evidence="4 5">DSM 40503</strain>
    </source>
</reference>
<dbReference type="GO" id="GO:0016747">
    <property type="term" value="F:acyltransferase activity, transferring groups other than amino-acyl groups"/>
    <property type="evidence" value="ECO:0007669"/>
    <property type="project" value="InterPro"/>
</dbReference>
<evidence type="ECO:0000259" key="3">
    <source>
        <dbReference type="PROSITE" id="PS51186"/>
    </source>
</evidence>
<dbReference type="Gene3D" id="3.40.630.30">
    <property type="match status" value="1"/>
</dbReference>
<dbReference type="Proteomes" id="UP000587462">
    <property type="component" value="Unassembled WGS sequence"/>
</dbReference>
<dbReference type="SUPFAM" id="SSF55729">
    <property type="entry name" value="Acyl-CoA N-acyltransferases (Nat)"/>
    <property type="match status" value="1"/>
</dbReference>